<protein>
    <submittedName>
        <fullName evidence="1">Uncharacterized protein</fullName>
    </submittedName>
</protein>
<accession>A0A8S5RRK2</accession>
<dbReference type="EMBL" id="BK057794">
    <property type="protein sequence ID" value="DAE92119.1"/>
    <property type="molecule type" value="Genomic_DNA"/>
</dbReference>
<reference evidence="1" key="1">
    <citation type="journal article" date="2021" name="Proc. Natl. Acad. Sci. U.S.A.">
        <title>A Catalog of Tens of Thousands of Viruses from Human Metagenomes Reveals Hidden Associations with Chronic Diseases.</title>
        <authorList>
            <person name="Tisza M.J."/>
            <person name="Buck C.B."/>
        </authorList>
    </citation>
    <scope>NUCLEOTIDE SEQUENCE</scope>
    <source>
        <strain evidence="1">Ct5xZ3</strain>
    </source>
</reference>
<sequence length="50" mass="5883">MERAKALVEKLSFDECVRVFDELPSGSPIMDLLFDRMEKLDTKRFEEFLG</sequence>
<name>A0A8S5RRK2_9CAUD</name>
<proteinExistence type="predicted"/>
<organism evidence="1">
    <name type="scientific">Myoviridae sp. ct5xZ3</name>
    <dbReference type="NCBI Taxonomy" id="2827601"/>
    <lineage>
        <taxon>Viruses</taxon>
        <taxon>Duplodnaviria</taxon>
        <taxon>Heunggongvirae</taxon>
        <taxon>Uroviricota</taxon>
        <taxon>Caudoviricetes</taxon>
    </lineage>
</organism>
<evidence type="ECO:0000313" key="1">
    <source>
        <dbReference type="EMBL" id="DAE92119.1"/>
    </source>
</evidence>